<keyword evidence="4" id="KW-1185">Reference proteome</keyword>
<reference evidence="3 4" key="1">
    <citation type="submission" date="2019-04" db="EMBL/GenBank/DDBJ databases">
        <title>An improved genome assembly and genetic linkage map for asparagus bean, Vigna unguiculata ssp. sesquipedialis.</title>
        <authorList>
            <person name="Xia Q."/>
            <person name="Zhang R."/>
            <person name="Dong Y."/>
        </authorList>
    </citation>
    <scope>NUCLEOTIDE SEQUENCE [LARGE SCALE GENOMIC DNA]</scope>
    <source>
        <tissue evidence="3">Leaf</tissue>
    </source>
</reference>
<dbReference type="GO" id="GO:0000725">
    <property type="term" value="P:recombinational repair"/>
    <property type="evidence" value="ECO:0007669"/>
    <property type="project" value="InterPro"/>
</dbReference>
<evidence type="ECO:0000313" key="3">
    <source>
        <dbReference type="EMBL" id="QCE14537.1"/>
    </source>
</evidence>
<protein>
    <recommendedName>
        <fullName evidence="2">Homologous recombination OB-fold protein OB-fold domain-containing protein</fullName>
    </recommendedName>
</protein>
<proteinExistence type="predicted"/>
<evidence type="ECO:0000313" key="4">
    <source>
        <dbReference type="Proteomes" id="UP000501690"/>
    </source>
</evidence>
<dbReference type="InterPro" id="IPR058570">
    <property type="entry name" value="HROB_OB"/>
</dbReference>
<sequence length="248" mass="28194">MVVASHARDFYTNGWTWAEKFIKHHDPTDTAKGSLHNKVLSDREFGSDIGVGSVLLLKEVFKYDISHPTEEEVKTCMPVAILLNKELNETHNTQEFLNNMVVASHARDFYTNGWTWAEKFIKHHDPTDTAKGSLHNKVLSDREFGSDIGVGSVLLLKEVVIFRPFGYLNITLRNIVKVFKYDISHPTEEEVKTCMPVVRLNYVVKQNVEANVQTSINFNPNANDNTNMEPNLQPNVQHTDTANVEDIL</sequence>
<dbReference type="Proteomes" id="UP000501690">
    <property type="component" value="Linkage Group LG11"/>
</dbReference>
<accession>A0A4D6NRY0</accession>
<name>A0A4D6NRY0_VIGUN</name>
<dbReference type="AlphaFoldDB" id="A0A4D6NRY0"/>
<feature type="domain" description="Homologous recombination OB-fold protein OB-fold" evidence="2">
    <location>
        <begin position="120"/>
        <end position="181"/>
    </location>
</feature>
<dbReference type="PANTHER" id="PTHR14523:SF1">
    <property type="entry name" value="HOMOLOGOUS RECOMBINATION OB-FOLD PROTEIN"/>
    <property type="match status" value="1"/>
</dbReference>
<feature type="compositionally biased region" description="Polar residues" evidence="1">
    <location>
        <begin position="219"/>
        <end position="242"/>
    </location>
</feature>
<feature type="region of interest" description="Disordered" evidence="1">
    <location>
        <begin position="219"/>
        <end position="248"/>
    </location>
</feature>
<evidence type="ECO:0000259" key="2">
    <source>
        <dbReference type="Pfam" id="PF15072"/>
    </source>
</evidence>
<dbReference type="InterPro" id="IPR028045">
    <property type="entry name" value="HROB"/>
</dbReference>
<gene>
    <name evidence="3" type="ORF">DEO72_LG11g1539</name>
</gene>
<dbReference type="EMBL" id="CP039355">
    <property type="protein sequence ID" value="QCE14537.1"/>
    <property type="molecule type" value="Genomic_DNA"/>
</dbReference>
<evidence type="ECO:0000256" key="1">
    <source>
        <dbReference type="SAM" id="MobiDB-lite"/>
    </source>
</evidence>
<dbReference type="Pfam" id="PF15072">
    <property type="entry name" value="HROB"/>
    <property type="match status" value="1"/>
</dbReference>
<organism evidence="3 4">
    <name type="scientific">Vigna unguiculata</name>
    <name type="common">Cowpea</name>
    <dbReference type="NCBI Taxonomy" id="3917"/>
    <lineage>
        <taxon>Eukaryota</taxon>
        <taxon>Viridiplantae</taxon>
        <taxon>Streptophyta</taxon>
        <taxon>Embryophyta</taxon>
        <taxon>Tracheophyta</taxon>
        <taxon>Spermatophyta</taxon>
        <taxon>Magnoliopsida</taxon>
        <taxon>eudicotyledons</taxon>
        <taxon>Gunneridae</taxon>
        <taxon>Pentapetalae</taxon>
        <taxon>rosids</taxon>
        <taxon>fabids</taxon>
        <taxon>Fabales</taxon>
        <taxon>Fabaceae</taxon>
        <taxon>Papilionoideae</taxon>
        <taxon>50 kb inversion clade</taxon>
        <taxon>NPAAA clade</taxon>
        <taxon>indigoferoid/millettioid clade</taxon>
        <taxon>Phaseoleae</taxon>
        <taxon>Vigna</taxon>
    </lineage>
</organism>
<dbReference type="PANTHER" id="PTHR14523">
    <property type="entry name" value="UNCHARACTERIZED PROTEIN C17ORF53 HOMOLOG"/>
    <property type="match status" value="1"/>
</dbReference>